<accession>A0A8S3T9B9</accession>
<feature type="region of interest" description="Disordered" evidence="2">
    <location>
        <begin position="1489"/>
        <end position="1519"/>
    </location>
</feature>
<feature type="compositionally biased region" description="Polar residues" evidence="2">
    <location>
        <begin position="253"/>
        <end position="264"/>
    </location>
</feature>
<feature type="compositionally biased region" description="Basic residues" evidence="2">
    <location>
        <begin position="1712"/>
        <end position="1729"/>
    </location>
</feature>
<feature type="compositionally biased region" description="Basic and acidic residues" evidence="2">
    <location>
        <begin position="964"/>
        <end position="981"/>
    </location>
</feature>
<feature type="compositionally biased region" description="Acidic residues" evidence="2">
    <location>
        <begin position="1367"/>
        <end position="1376"/>
    </location>
</feature>
<feature type="region of interest" description="Disordered" evidence="2">
    <location>
        <begin position="49"/>
        <end position="70"/>
    </location>
</feature>
<dbReference type="InterPro" id="IPR052655">
    <property type="entry name" value="AKNA_Centrosome-Trans_reg"/>
</dbReference>
<name>A0A8S3T9B9_MYTED</name>
<feature type="compositionally biased region" description="Basic and acidic residues" evidence="2">
    <location>
        <begin position="1001"/>
        <end position="1021"/>
    </location>
</feature>
<feature type="compositionally biased region" description="Basic and acidic residues" evidence="2">
    <location>
        <begin position="1307"/>
        <end position="1361"/>
    </location>
</feature>
<protein>
    <submittedName>
        <fullName evidence="3">AKNA</fullName>
    </submittedName>
</protein>
<feature type="compositionally biased region" description="Low complexity" evidence="2">
    <location>
        <begin position="1410"/>
        <end position="1436"/>
    </location>
</feature>
<feature type="region of interest" description="Disordered" evidence="2">
    <location>
        <begin position="204"/>
        <end position="264"/>
    </location>
</feature>
<feature type="compositionally biased region" description="Polar residues" evidence="2">
    <location>
        <begin position="1222"/>
        <end position="1232"/>
    </location>
</feature>
<feature type="compositionally biased region" description="Polar residues" evidence="2">
    <location>
        <begin position="1377"/>
        <end position="1388"/>
    </location>
</feature>
<evidence type="ECO:0000313" key="3">
    <source>
        <dbReference type="EMBL" id="CAG2227986.1"/>
    </source>
</evidence>
<gene>
    <name evidence="3" type="ORF">MEDL_40981</name>
</gene>
<feature type="region of interest" description="Disordered" evidence="2">
    <location>
        <begin position="914"/>
        <end position="1390"/>
    </location>
</feature>
<feature type="compositionally biased region" description="Polar residues" evidence="2">
    <location>
        <begin position="1043"/>
        <end position="1061"/>
    </location>
</feature>
<feature type="compositionally biased region" description="Basic and acidic residues" evidence="2">
    <location>
        <begin position="1076"/>
        <end position="1087"/>
    </location>
</feature>
<sequence length="1929" mass="217838">MALLEYSEDFELDDDGILRDSNSPGNYLIDDDGILRDDYDIHDSGKYASTHWTDSGFGGSKQSAGSSSTLRQFDLQSYPSYDSVSHPLDDDHENISDLEASKDDLSFDQDGYSAYDENGHERARTPINDKYNDKSVRSSHSSYNNSLTYDDTENLRRSTDSGKELFDEEYYKQLRELGVLVDGADLVDDKDSLQEFEHLESHVSKDDINFEEKDDGPAFDDYLRATPTPQEEEDHGDSVVPDISRSQIHGHDYQTSNTRPTTATSLRTLSRGSFPEISPEEALELYKENLESRDFGDATSIDFENTSQRTNDDDEIFLITSKISDTPKPAKIRAFQNERDVPSMSPSYGKGVNQRNRSFDQSFERTEREIRNRGPPKQDGRHIEDDSFDVSDYGSRGNTPFSREGSVTPDKRDWIRSGSITPTRPDSVTSQKSSASDRGPKTPVRQPSLGNLSKQNTKQTHSAKGEKEQNSEKMPPKRLLPKPTAQDDNNKNFRVKSKSTTNIAAKFGPVKPTHMSLVDLSHINIDHGDTEHDDLSGSSDKAKVELSSKLKQEFHKRKQATELVQQLQMDYDKLLSKYALAELTIDQLRLGAKITLHSDSPTPSQAMSGTLPGAQQQQMLQLGLNRAVKSPSPFQGSIASPLSQEVSREEDSLAAELHNERIQEQRYKARSQSDSGLLNGHLGLSESRTQESGAESMESFKTLLEEKQLTHEEKAKVFDQVRTNHERLRHDYLQSKEDYNVLKRSQPNLTDINFDGDKELEGELFRLGMKFDEIHEEIEQSEKEKASERQPFQKKMVDANTSDMSDVNSSDHEGRSVDQMKKKMKGTIAGDDLIKPRENSEFEQKVKQLHEEYSALMDRYRRLKQMAQTPEREEEIDNLVRKLRNICDDEPDIFRMPRELQERWEQIHDGDEEARLLGRRRPSEAISENGPIQNGVRRKEPYASVENQSFTRGRENNPNASMENAHDRSRSHQDMNGDLTRESGLPGSYNFSGSQGSLSSRDSRGRSPREFDRSFDRDSPHLPRPRRHDLRDPRRMDRKKHSMSGSMQSLQDSGISDQENGATGGGQLSNIPGPGKFKEMTKQRNAADADSGFLGSIVGSEVSQLSARQQQQQQQQPSLRLRGPPASPRPNSRQRDSDSSMASARVRNKDRPPSRDSNRSRNRKDQSSQSRDYTDDSYTLTTESEMSFEIPSERRSNRGGRKRGGSLENTIEEEEEERPRSKLSQHSRASVRSQDKRSPQKSKQKSAKATKMSDDDLTPRATPNQSFSNSFNRTSELYSSEEETPRPSSLNRSAQKLKPMKAFPIDPRPDSRSKGERPSTPRSKGERTPTPRSGRAETPVKKQDIPKTEIVRQTMKPEVKDMAAGSDSEDTVEESIAETTATRGSTGSDRLKILQDEIGRLREEFQKATNQQRQALQQQLQQPQPLPQQTNQNQDQYFDPTEDPYAFMRGPRRRANSFSGGPSRDWDEWFRYPLQHNADGDIPLGYAAADSYAQRPPPPEVLPEPPRSRQRTRNRRRHRHGGVTIETQTMNGYDSDQSPTRATASTVTDDHLLEYYVPRYYTTGTQQTQPRAPNMQRYSSQPNLAFTTTPPLPPAPPISTHMPTSSYATPISAGYRTRRQAQQVHTSPQQRLYSFDDLDARDQGQAQPAGYVIVEPQAGQIPRPAPPQYSVRTETCPMCGGSSSHTHGDYIYEVPVERPPMAYMVQGSPRGKPPRPRRRSKSASSRVRHYSPDGRNRAKYIVKEYYTESSSAESEDEIHVRRGRNRGRKGRGRKYRKVKLRFRAGGQGQSNASNSGSHVNTVNMSPNISGTLSTISHLSSANQSTCSHNTAALPSANQSTGQLDVHLIPRVSTPVTIVTDVITNFASDSEGAHSVSGLHVRARSDYEDELNRSLNLTEEIDGLTRKMMDTVDGELRRAGRKKEFRSSIW</sequence>
<feature type="coiled-coil region" evidence="1">
    <location>
        <begin position="839"/>
        <end position="866"/>
    </location>
</feature>
<feature type="region of interest" description="Disordered" evidence="2">
    <location>
        <begin position="1751"/>
        <end position="1773"/>
    </location>
</feature>
<feature type="compositionally biased region" description="Basic residues" evidence="2">
    <location>
        <begin position="1239"/>
        <end position="1248"/>
    </location>
</feature>
<dbReference type="PANTHER" id="PTHR21510:SF13">
    <property type="entry name" value="AKNA DOMAIN-CONTAINING PROTEIN"/>
    <property type="match status" value="1"/>
</dbReference>
<dbReference type="PANTHER" id="PTHR21510">
    <property type="entry name" value="AKNA DOMAIN-CONTAINING PROTEIN"/>
    <property type="match status" value="1"/>
</dbReference>
<feature type="compositionally biased region" description="Polar residues" evidence="2">
    <location>
        <begin position="418"/>
        <end position="436"/>
    </location>
</feature>
<dbReference type="OrthoDB" id="10035553at2759"/>
<feature type="compositionally biased region" description="Polar residues" evidence="2">
    <location>
        <begin position="1176"/>
        <end position="1185"/>
    </location>
</feature>
<feature type="compositionally biased region" description="Low complexity" evidence="2">
    <location>
        <begin position="1103"/>
        <end position="1124"/>
    </location>
</feature>
<feature type="compositionally biased region" description="Basic and acidic residues" evidence="2">
    <location>
        <begin position="362"/>
        <end position="385"/>
    </location>
</feature>
<feature type="compositionally biased region" description="Basic residues" evidence="2">
    <location>
        <begin position="1761"/>
        <end position="1773"/>
    </location>
</feature>
<feature type="compositionally biased region" description="Polar residues" evidence="2">
    <location>
        <begin position="1261"/>
        <end position="1278"/>
    </location>
</feature>
<feature type="compositionally biased region" description="Basic residues" evidence="2">
    <location>
        <begin position="1508"/>
        <end position="1519"/>
    </location>
</feature>
<organism evidence="3 4">
    <name type="scientific">Mytilus edulis</name>
    <name type="common">Blue mussel</name>
    <dbReference type="NCBI Taxonomy" id="6550"/>
    <lineage>
        <taxon>Eukaryota</taxon>
        <taxon>Metazoa</taxon>
        <taxon>Spiralia</taxon>
        <taxon>Lophotrochozoa</taxon>
        <taxon>Mollusca</taxon>
        <taxon>Bivalvia</taxon>
        <taxon>Autobranchia</taxon>
        <taxon>Pteriomorphia</taxon>
        <taxon>Mytilida</taxon>
        <taxon>Mytiloidea</taxon>
        <taxon>Mytilidae</taxon>
        <taxon>Mytilinae</taxon>
        <taxon>Mytilus</taxon>
    </lineage>
</organism>
<feature type="compositionally biased region" description="Polar residues" evidence="2">
    <location>
        <begin position="945"/>
        <end position="962"/>
    </location>
</feature>
<feature type="region of interest" description="Disordered" evidence="2">
    <location>
        <begin position="1654"/>
        <end position="1684"/>
    </location>
</feature>
<feature type="compositionally biased region" description="Basic and acidic residues" evidence="2">
    <location>
        <begin position="1147"/>
        <end position="1166"/>
    </location>
</feature>
<dbReference type="EMBL" id="CAJPWZ010001984">
    <property type="protein sequence ID" value="CAG2227986.1"/>
    <property type="molecule type" value="Genomic_DNA"/>
</dbReference>
<keyword evidence="1" id="KW-0175">Coiled coil</keyword>
<feature type="region of interest" description="Disordered" evidence="2">
    <location>
        <begin position="1703"/>
        <end position="1734"/>
    </location>
</feature>
<evidence type="ECO:0000256" key="2">
    <source>
        <dbReference type="SAM" id="MobiDB-lite"/>
    </source>
</evidence>
<feature type="region of interest" description="Disordered" evidence="2">
    <location>
        <begin position="1785"/>
        <end position="1805"/>
    </location>
</feature>
<feature type="region of interest" description="Disordered" evidence="2">
    <location>
        <begin position="631"/>
        <end position="696"/>
    </location>
</feature>
<feature type="compositionally biased region" description="Polar residues" evidence="2">
    <location>
        <begin position="60"/>
        <end position="70"/>
    </location>
</feature>
<feature type="compositionally biased region" description="Pro residues" evidence="2">
    <location>
        <begin position="1495"/>
        <end position="1505"/>
    </location>
</feature>
<feature type="compositionally biased region" description="Polar residues" evidence="2">
    <location>
        <begin position="448"/>
        <end position="462"/>
    </location>
</feature>
<comment type="caution">
    <text evidence="3">The sequence shown here is derived from an EMBL/GenBank/DDBJ whole genome shotgun (WGS) entry which is preliminary data.</text>
</comment>
<feature type="compositionally biased region" description="Polar residues" evidence="2">
    <location>
        <begin position="632"/>
        <end position="645"/>
    </location>
</feature>
<feature type="compositionally biased region" description="Basic and acidic residues" evidence="2">
    <location>
        <begin position="463"/>
        <end position="475"/>
    </location>
</feature>
<reference evidence="3" key="1">
    <citation type="submission" date="2021-03" db="EMBL/GenBank/DDBJ databases">
        <authorList>
            <person name="Bekaert M."/>
        </authorList>
    </citation>
    <scope>NUCLEOTIDE SEQUENCE</scope>
</reference>
<proteinExistence type="predicted"/>
<feature type="region of interest" description="Disordered" evidence="2">
    <location>
        <begin position="1406"/>
        <end position="1464"/>
    </location>
</feature>
<keyword evidence="4" id="KW-1185">Reference proteome</keyword>
<feature type="region of interest" description="Disordered" evidence="2">
    <location>
        <begin position="100"/>
        <end position="157"/>
    </location>
</feature>
<feature type="compositionally biased region" description="Basic and acidic residues" evidence="2">
    <location>
        <begin position="646"/>
        <end position="667"/>
    </location>
</feature>
<dbReference type="Proteomes" id="UP000683360">
    <property type="component" value="Unassembled WGS sequence"/>
</dbReference>
<feature type="region of interest" description="Disordered" evidence="2">
    <location>
        <begin position="334"/>
        <end position="500"/>
    </location>
</feature>
<evidence type="ECO:0000313" key="4">
    <source>
        <dbReference type="Proteomes" id="UP000683360"/>
    </source>
</evidence>
<evidence type="ECO:0000256" key="1">
    <source>
        <dbReference type="SAM" id="Coils"/>
    </source>
</evidence>